<keyword evidence="3" id="KW-1185">Reference proteome</keyword>
<name>A0A411YEV9_9ACTN</name>
<dbReference type="NCBIfam" id="TIGR03083">
    <property type="entry name" value="maleylpyruvate isomerase family mycothiol-dependent enzyme"/>
    <property type="match status" value="1"/>
</dbReference>
<evidence type="ECO:0000313" key="2">
    <source>
        <dbReference type="EMBL" id="QBI19793.1"/>
    </source>
</evidence>
<protein>
    <submittedName>
        <fullName evidence="2">Maleylpyruvate isomerase family mycothiol-dependent enzyme</fullName>
    </submittedName>
</protein>
<dbReference type="EMBL" id="CP036402">
    <property type="protein sequence ID" value="QBI19793.1"/>
    <property type="molecule type" value="Genomic_DNA"/>
</dbReference>
<proteinExistence type="predicted"/>
<dbReference type="Proteomes" id="UP000291469">
    <property type="component" value="Chromosome"/>
</dbReference>
<dbReference type="KEGG" id="erz:ER308_09655"/>
<accession>A0A411YEV9</accession>
<dbReference type="GO" id="GO:0046872">
    <property type="term" value="F:metal ion binding"/>
    <property type="evidence" value="ECO:0007669"/>
    <property type="project" value="InterPro"/>
</dbReference>
<dbReference type="InterPro" id="IPR034660">
    <property type="entry name" value="DinB/YfiT-like"/>
</dbReference>
<keyword evidence="2" id="KW-0670">Pyruvate</keyword>
<dbReference type="OrthoDB" id="154293at2"/>
<dbReference type="SUPFAM" id="SSF109854">
    <property type="entry name" value="DinB/YfiT-like putative metalloenzymes"/>
    <property type="match status" value="1"/>
</dbReference>
<reference evidence="2 3" key="1">
    <citation type="submission" date="2019-01" db="EMBL/GenBank/DDBJ databases">
        <title>Egibacter rhizosphaerae EGI 80759T.</title>
        <authorList>
            <person name="Chen D.-D."/>
            <person name="Tian Y."/>
            <person name="Jiao J.-Y."/>
            <person name="Zhang X.-T."/>
            <person name="Zhang Y.-G."/>
            <person name="Zhang Y."/>
            <person name="Xiao M."/>
            <person name="Shu W.-S."/>
            <person name="Li W.-J."/>
        </authorList>
    </citation>
    <scope>NUCLEOTIDE SEQUENCE [LARGE SCALE GENOMIC DNA]</scope>
    <source>
        <strain evidence="2 3">EGI 80759</strain>
    </source>
</reference>
<dbReference type="RefSeq" id="WP_131154790.1">
    <property type="nucleotide sequence ID" value="NZ_CP036402.1"/>
</dbReference>
<gene>
    <name evidence="2" type="ORF">ER308_09655</name>
</gene>
<keyword evidence="2" id="KW-0413">Isomerase</keyword>
<dbReference type="AlphaFoldDB" id="A0A411YEV9"/>
<feature type="domain" description="Mycothiol-dependent maleylpyruvate isomerase metal-binding" evidence="1">
    <location>
        <begin position="29"/>
        <end position="166"/>
    </location>
</feature>
<dbReference type="Gene3D" id="1.20.120.450">
    <property type="entry name" value="dinb family like domain"/>
    <property type="match status" value="1"/>
</dbReference>
<dbReference type="InterPro" id="IPR017517">
    <property type="entry name" value="Maleyloyr_isom"/>
</dbReference>
<dbReference type="Pfam" id="PF11716">
    <property type="entry name" value="MDMPI_N"/>
    <property type="match status" value="1"/>
</dbReference>
<dbReference type="GO" id="GO:0016853">
    <property type="term" value="F:isomerase activity"/>
    <property type="evidence" value="ECO:0007669"/>
    <property type="project" value="UniProtKB-KW"/>
</dbReference>
<dbReference type="InterPro" id="IPR024344">
    <property type="entry name" value="MDMPI_metal-binding"/>
</dbReference>
<organism evidence="2 3">
    <name type="scientific">Egibacter rhizosphaerae</name>
    <dbReference type="NCBI Taxonomy" id="1670831"/>
    <lineage>
        <taxon>Bacteria</taxon>
        <taxon>Bacillati</taxon>
        <taxon>Actinomycetota</taxon>
        <taxon>Nitriliruptoria</taxon>
        <taxon>Egibacterales</taxon>
        <taxon>Egibacteraceae</taxon>
        <taxon>Egibacter</taxon>
    </lineage>
</organism>
<evidence type="ECO:0000313" key="3">
    <source>
        <dbReference type="Proteomes" id="UP000291469"/>
    </source>
</evidence>
<sequence length="286" mass="31025">MSDGRADEAGLARAFGPRLDVRDRFGPQRSGLLATLRGLDGSEWTRPTACPGWTVADVAAHLLGTDLSRLARTRDEHPGPGPASGEPLTRFIDRHNAQWVEAAQRLSPRLLVELLAWTGPQIADLWAAAELDALGEEVSWAGPGAAPVWLDAARDLTEVWVHHQQIWEAVGLPVEDDPATLQPILDTFLRALPHTLADTPAPAGSRLAFVVPEPAGGRWTVTRDTDGWGFEERPEAGTSVTLDADTTWRLAVRMTDPHTARSHARIDGDQRLGEAALELLAIIREG</sequence>
<evidence type="ECO:0000259" key="1">
    <source>
        <dbReference type="Pfam" id="PF11716"/>
    </source>
</evidence>